<dbReference type="EMBL" id="JAJFZQ010000002">
    <property type="protein sequence ID" value="MCC3264785.1"/>
    <property type="molecule type" value="Genomic_DNA"/>
</dbReference>
<feature type="transmembrane region" description="Helical" evidence="1">
    <location>
        <begin position="69"/>
        <end position="87"/>
    </location>
</feature>
<dbReference type="RefSeq" id="WP_227889644.1">
    <property type="nucleotide sequence ID" value="NZ_JAJFZQ010000002.1"/>
</dbReference>
<feature type="transmembrane region" description="Helical" evidence="1">
    <location>
        <begin position="6"/>
        <end position="22"/>
    </location>
</feature>
<keyword evidence="1" id="KW-1133">Transmembrane helix</keyword>
<organism evidence="2 3">
    <name type="scientific">Arthrobacter gengyunqii</name>
    <dbReference type="NCBI Taxonomy" id="2886940"/>
    <lineage>
        <taxon>Bacteria</taxon>
        <taxon>Bacillati</taxon>
        <taxon>Actinomycetota</taxon>
        <taxon>Actinomycetes</taxon>
        <taxon>Micrococcales</taxon>
        <taxon>Micrococcaceae</taxon>
        <taxon>Arthrobacter</taxon>
    </lineage>
</organism>
<keyword evidence="1" id="KW-0472">Membrane</keyword>
<gene>
    <name evidence="2" type="ORF">LJ752_01845</name>
</gene>
<keyword evidence="3" id="KW-1185">Reference proteome</keyword>
<sequence>MLNGAIMAAALMFVSALVWWMRKHPNRAKEHPERLRMPKLTAIFGWICATFGLLTGLWAYSYPQSPLDARIASVGMFVGGLIFVVMYRNFYVAAGKYEVAFRSLLLGREHVLPYSDIADYRLQTAKGHSYLTIKSVHGVKLRLNPSSFNVSPLMKAIDYHRATGQWPVRAESPRA</sequence>
<protein>
    <recommendedName>
        <fullName evidence="4">PH domain-containing protein</fullName>
    </recommendedName>
</protein>
<evidence type="ECO:0008006" key="4">
    <source>
        <dbReference type="Google" id="ProtNLM"/>
    </source>
</evidence>
<name>A0ABS8GED3_9MICC</name>
<reference evidence="2" key="1">
    <citation type="submission" date="2021-10" db="EMBL/GenBank/DDBJ databases">
        <title>Novel species in genus Arthrobacter.</title>
        <authorList>
            <person name="Liu Y."/>
        </authorList>
    </citation>
    <scope>NUCLEOTIDE SEQUENCE</scope>
    <source>
        <strain evidence="2">Zg-Y786</strain>
    </source>
</reference>
<feature type="transmembrane region" description="Helical" evidence="1">
    <location>
        <begin position="43"/>
        <end position="63"/>
    </location>
</feature>
<evidence type="ECO:0000313" key="2">
    <source>
        <dbReference type="EMBL" id="MCC3264785.1"/>
    </source>
</evidence>
<dbReference type="Proteomes" id="UP001139168">
    <property type="component" value="Unassembled WGS sequence"/>
</dbReference>
<accession>A0ABS8GED3</accession>
<proteinExistence type="predicted"/>
<evidence type="ECO:0000256" key="1">
    <source>
        <dbReference type="SAM" id="Phobius"/>
    </source>
</evidence>
<keyword evidence="1" id="KW-0812">Transmembrane</keyword>
<evidence type="ECO:0000313" key="3">
    <source>
        <dbReference type="Proteomes" id="UP001139168"/>
    </source>
</evidence>
<comment type="caution">
    <text evidence="2">The sequence shown here is derived from an EMBL/GenBank/DDBJ whole genome shotgun (WGS) entry which is preliminary data.</text>
</comment>